<dbReference type="Proteomes" id="UP001595969">
    <property type="component" value="Unassembled WGS sequence"/>
</dbReference>
<dbReference type="PANTHER" id="PTHR42831:SF1">
    <property type="entry name" value="FE-S PROTEIN MATURATION AUXILIARY FACTOR YITW"/>
    <property type="match status" value="1"/>
</dbReference>
<dbReference type="SUPFAM" id="SSF117916">
    <property type="entry name" value="Fe-S cluster assembly (FSCA) domain-like"/>
    <property type="match status" value="1"/>
</dbReference>
<accession>A0ABV9MXM6</accession>
<protein>
    <submittedName>
        <fullName evidence="2">Metal-sulfur cluster assembly factor</fullName>
    </submittedName>
</protein>
<keyword evidence="3" id="KW-1185">Reference proteome</keyword>
<gene>
    <name evidence="2" type="ORF">ACFO5I_08470</name>
</gene>
<sequence>MDNNIKMNALALQINEQIIEKLLMIYDPEIGLDIINLGLVYEINLDETGHCEITITFTGMGCECIESIPGEIEEVLLELAEIHSVHVEIVWSPAWKMTRISRFGRISLGVSPN</sequence>
<dbReference type="Pfam" id="PF01883">
    <property type="entry name" value="FeS_assembly_P"/>
    <property type="match status" value="1"/>
</dbReference>
<feature type="domain" description="MIP18 family-like" evidence="1">
    <location>
        <begin position="16"/>
        <end position="88"/>
    </location>
</feature>
<dbReference type="Gene3D" id="3.30.300.130">
    <property type="entry name" value="Fe-S cluster assembly (FSCA)"/>
    <property type="match status" value="1"/>
</dbReference>
<dbReference type="PANTHER" id="PTHR42831">
    <property type="entry name" value="FE-S PROTEIN MATURATION AUXILIARY FACTOR YITW"/>
    <property type="match status" value="1"/>
</dbReference>
<dbReference type="InterPro" id="IPR034904">
    <property type="entry name" value="FSCA_dom_sf"/>
</dbReference>
<reference evidence="3" key="1">
    <citation type="journal article" date="2019" name="Int. J. Syst. Evol. Microbiol.">
        <title>The Global Catalogue of Microorganisms (GCM) 10K type strain sequencing project: providing services to taxonomists for standard genome sequencing and annotation.</title>
        <authorList>
            <consortium name="The Broad Institute Genomics Platform"/>
            <consortium name="The Broad Institute Genome Sequencing Center for Infectious Disease"/>
            <person name="Wu L."/>
            <person name="Ma J."/>
        </authorList>
    </citation>
    <scope>NUCLEOTIDE SEQUENCE [LARGE SCALE GENOMIC DNA]</scope>
    <source>
        <strain evidence="3">CGMCC 1.19032</strain>
    </source>
</reference>
<evidence type="ECO:0000313" key="2">
    <source>
        <dbReference type="EMBL" id="MFC4719764.1"/>
    </source>
</evidence>
<comment type="caution">
    <text evidence="2">The sequence shown here is derived from an EMBL/GenBank/DDBJ whole genome shotgun (WGS) entry which is preliminary data.</text>
</comment>
<evidence type="ECO:0000259" key="1">
    <source>
        <dbReference type="Pfam" id="PF01883"/>
    </source>
</evidence>
<dbReference type="RefSeq" id="WP_204653184.1">
    <property type="nucleotide sequence ID" value="NZ_JAFBFD010000006.1"/>
</dbReference>
<proteinExistence type="predicted"/>
<organism evidence="2 3">
    <name type="scientific">Enterococcus lemanii</name>
    <dbReference type="NCBI Taxonomy" id="1159752"/>
    <lineage>
        <taxon>Bacteria</taxon>
        <taxon>Bacillati</taxon>
        <taxon>Bacillota</taxon>
        <taxon>Bacilli</taxon>
        <taxon>Lactobacillales</taxon>
        <taxon>Enterococcaceae</taxon>
        <taxon>Enterococcus</taxon>
    </lineage>
</organism>
<dbReference type="EMBL" id="JBHSGS010000046">
    <property type="protein sequence ID" value="MFC4719764.1"/>
    <property type="molecule type" value="Genomic_DNA"/>
</dbReference>
<dbReference type="InterPro" id="IPR052339">
    <property type="entry name" value="Fe-S_Maturation_MIP18"/>
</dbReference>
<dbReference type="InterPro" id="IPR002744">
    <property type="entry name" value="MIP18-like"/>
</dbReference>
<name>A0ABV9MXM6_9ENTE</name>
<evidence type="ECO:0000313" key="3">
    <source>
        <dbReference type="Proteomes" id="UP001595969"/>
    </source>
</evidence>